<keyword evidence="1" id="KW-0472">Membrane</keyword>
<name>A0A6V8KB64_9ACTN</name>
<evidence type="ECO:0000313" key="3">
    <source>
        <dbReference type="Proteomes" id="UP000482800"/>
    </source>
</evidence>
<keyword evidence="1" id="KW-0812">Transmembrane</keyword>
<reference evidence="2 3" key="1">
    <citation type="submission" date="2020-03" db="EMBL/GenBank/DDBJ databases">
        <title>Whole genome shotgun sequence of Phytohabitans houttuyneae NBRC 108639.</title>
        <authorList>
            <person name="Komaki H."/>
            <person name="Tamura T."/>
        </authorList>
    </citation>
    <scope>NUCLEOTIDE SEQUENCE [LARGE SCALE GENOMIC DNA]</scope>
    <source>
        <strain evidence="2 3">NBRC 108639</strain>
    </source>
</reference>
<evidence type="ECO:0000313" key="2">
    <source>
        <dbReference type="EMBL" id="GFJ79628.1"/>
    </source>
</evidence>
<sequence>MTLKRAAVVAATVAVTQCLTVNILVGALTSGEVPIIVNLLTVAAASVATVIAVQAEFHNRTQDRLIALSDFLVTRLAEIDERSNDHHAGFVEGYLLSHGRESAVRPLASPGNGRRTD</sequence>
<feature type="transmembrane region" description="Helical" evidence="1">
    <location>
        <begin position="7"/>
        <end position="29"/>
    </location>
</feature>
<gene>
    <name evidence="2" type="ORF">Phou_038080</name>
</gene>
<dbReference type="RefSeq" id="WP_173057144.1">
    <property type="nucleotide sequence ID" value="NZ_BLPF01000001.1"/>
</dbReference>
<keyword evidence="3" id="KW-1185">Reference proteome</keyword>
<comment type="caution">
    <text evidence="2">The sequence shown here is derived from an EMBL/GenBank/DDBJ whole genome shotgun (WGS) entry which is preliminary data.</text>
</comment>
<dbReference type="EMBL" id="BLPF01000001">
    <property type="protein sequence ID" value="GFJ79628.1"/>
    <property type="molecule type" value="Genomic_DNA"/>
</dbReference>
<accession>A0A6V8KB64</accession>
<keyword evidence="1" id="KW-1133">Transmembrane helix</keyword>
<dbReference type="Proteomes" id="UP000482800">
    <property type="component" value="Unassembled WGS sequence"/>
</dbReference>
<evidence type="ECO:0000256" key="1">
    <source>
        <dbReference type="SAM" id="Phobius"/>
    </source>
</evidence>
<feature type="transmembrane region" description="Helical" evidence="1">
    <location>
        <begin position="35"/>
        <end position="55"/>
    </location>
</feature>
<proteinExistence type="predicted"/>
<dbReference type="AlphaFoldDB" id="A0A6V8KB64"/>
<protein>
    <submittedName>
        <fullName evidence="2">Uncharacterized protein</fullName>
    </submittedName>
</protein>
<organism evidence="2 3">
    <name type="scientific">Phytohabitans houttuyneae</name>
    <dbReference type="NCBI Taxonomy" id="1076126"/>
    <lineage>
        <taxon>Bacteria</taxon>
        <taxon>Bacillati</taxon>
        <taxon>Actinomycetota</taxon>
        <taxon>Actinomycetes</taxon>
        <taxon>Micromonosporales</taxon>
        <taxon>Micromonosporaceae</taxon>
    </lineage>
</organism>
<reference evidence="2 3" key="2">
    <citation type="submission" date="2020-03" db="EMBL/GenBank/DDBJ databases">
        <authorList>
            <person name="Ichikawa N."/>
            <person name="Kimura A."/>
            <person name="Kitahashi Y."/>
            <person name="Uohara A."/>
        </authorList>
    </citation>
    <scope>NUCLEOTIDE SEQUENCE [LARGE SCALE GENOMIC DNA]</scope>
    <source>
        <strain evidence="2 3">NBRC 108639</strain>
    </source>
</reference>